<dbReference type="Gene3D" id="3.40.50.2000">
    <property type="entry name" value="Glycogen Phosphorylase B"/>
    <property type="match status" value="1"/>
</dbReference>
<organism evidence="5 6">
    <name type="scientific">Segatella copri</name>
    <dbReference type="NCBI Taxonomy" id="165179"/>
    <lineage>
        <taxon>Bacteria</taxon>
        <taxon>Pseudomonadati</taxon>
        <taxon>Bacteroidota</taxon>
        <taxon>Bacteroidia</taxon>
        <taxon>Bacteroidales</taxon>
        <taxon>Prevotellaceae</taxon>
        <taxon>Segatella</taxon>
    </lineage>
</organism>
<feature type="domain" description="Glycosyltransferase 2-like" evidence="4">
    <location>
        <begin position="6"/>
        <end position="148"/>
    </location>
</feature>
<dbReference type="CDD" id="cd00761">
    <property type="entry name" value="Glyco_tranf_GTA_type"/>
    <property type="match status" value="1"/>
</dbReference>
<gene>
    <name evidence="5" type="ORF">DWX90_04535</name>
</gene>
<reference evidence="5 6" key="1">
    <citation type="submission" date="2018-08" db="EMBL/GenBank/DDBJ databases">
        <title>A genome reference for cultivated species of the human gut microbiota.</title>
        <authorList>
            <person name="Zou Y."/>
            <person name="Xue W."/>
            <person name="Luo G."/>
        </authorList>
    </citation>
    <scope>NUCLEOTIDE SEQUENCE [LARGE SCALE GENOMIC DNA]</scope>
    <source>
        <strain evidence="5 6">AF22-1</strain>
    </source>
</reference>
<dbReference type="AlphaFoldDB" id="A0AA92TPJ6"/>
<evidence type="ECO:0000313" key="5">
    <source>
        <dbReference type="EMBL" id="RGS47938.1"/>
    </source>
</evidence>
<comment type="caution">
    <text evidence="5">The sequence shown here is derived from an EMBL/GenBank/DDBJ whole genome shotgun (WGS) entry which is preliminary data.</text>
</comment>
<evidence type="ECO:0000256" key="2">
    <source>
        <dbReference type="ARBA" id="ARBA00022676"/>
    </source>
</evidence>
<sequence length="617" mass="72280">MEQNISIIMPIYNQASFVRGALASLERQTFKHWELLIIDDGSTDGVNGKITDYLNKDSRIRYVRNEHNEGLGYSLNLGMQLASYPIVSYLPADDIYYDSHLETMLKTMVENDAQVVVSGMLYNEDNVGGEGKSTYTMGTISEKWLQLVQVMHRRTDLRWLERKELATDDLGRMFWNQLLQTFPKVAYTNKITCEWTSHLFQRHRVMSDREFGGIYMYKTYYHVKEAIHYQSSFGNYIDEITHYQAFRNLPHREDGLKILLVGELSYNPERIVSLEKRGHKLYGLWIDNPFNFNSNGNFPFGHVEDIPLQGWEEKIKEIKPDIICGMTNFKGLELSWRVFKKVKDIPFVWHFKEGPFYCRSYGAWEKLIELYEHADGAIYINETARDWYHLYMEKPNANTLVLDADLPPEEWFKGERSPLLSAKDGEMHTVIAGRLLGISVNDIEQMAEIHIHLHVYGDIFQDQSRMLIDEAMAVAPDYIHLHPNCPSEKWVSELSQYDAGWLHYYKSNNHGDLLRANWIDFNSPARLSTYAAAGLPMIMHDNSGNVVHHQQYLEKMNMALPISSIKQLKEYFDNKPLMEKKREDVWRNRMEFCFDKHVEELEEFFHRVINSKKACIK</sequence>
<accession>A0AA92TPJ6</accession>
<dbReference type="InterPro" id="IPR050834">
    <property type="entry name" value="Glycosyltransf_2"/>
</dbReference>
<keyword evidence="3" id="KW-0808">Transferase</keyword>
<evidence type="ECO:0000259" key="4">
    <source>
        <dbReference type="Pfam" id="PF00535"/>
    </source>
</evidence>
<evidence type="ECO:0000313" key="6">
    <source>
        <dbReference type="Proteomes" id="UP000286113"/>
    </source>
</evidence>
<evidence type="ECO:0000256" key="3">
    <source>
        <dbReference type="ARBA" id="ARBA00022679"/>
    </source>
</evidence>
<dbReference type="Gene3D" id="3.90.550.10">
    <property type="entry name" value="Spore Coat Polysaccharide Biosynthesis Protein SpsA, Chain A"/>
    <property type="match status" value="1"/>
</dbReference>
<dbReference type="PANTHER" id="PTHR43685:SF5">
    <property type="entry name" value="GLYCOSYLTRANSFERASE EPSE-RELATED"/>
    <property type="match status" value="1"/>
</dbReference>
<dbReference type="GO" id="GO:0016757">
    <property type="term" value="F:glycosyltransferase activity"/>
    <property type="evidence" value="ECO:0007669"/>
    <property type="project" value="UniProtKB-KW"/>
</dbReference>
<dbReference type="SUPFAM" id="SSF53448">
    <property type="entry name" value="Nucleotide-diphospho-sugar transferases"/>
    <property type="match status" value="1"/>
</dbReference>
<name>A0AA92TPJ6_9BACT</name>
<protein>
    <submittedName>
        <fullName evidence="5">Glycosyltransferase family 2 protein</fullName>
    </submittedName>
</protein>
<dbReference type="EMBL" id="QRVN01000006">
    <property type="protein sequence ID" value="RGS47938.1"/>
    <property type="molecule type" value="Genomic_DNA"/>
</dbReference>
<dbReference type="InterPro" id="IPR001173">
    <property type="entry name" value="Glyco_trans_2-like"/>
</dbReference>
<dbReference type="Proteomes" id="UP000286113">
    <property type="component" value="Unassembled WGS sequence"/>
</dbReference>
<evidence type="ECO:0000256" key="1">
    <source>
        <dbReference type="ARBA" id="ARBA00006739"/>
    </source>
</evidence>
<dbReference type="SUPFAM" id="SSF53756">
    <property type="entry name" value="UDP-Glycosyltransferase/glycogen phosphorylase"/>
    <property type="match status" value="1"/>
</dbReference>
<dbReference type="PANTHER" id="PTHR43685">
    <property type="entry name" value="GLYCOSYLTRANSFERASE"/>
    <property type="match status" value="1"/>
</dbReference>
<proteinExistence type="inferred from homology"/>
<comment type="similarity">
    <text evidence="1">Belongs to the glycosyltransferase 2 family.</text>
</comment>
<keyword evidence="2" id="KW-0328">Glycosyltransferase</keyword>
<dbReference type="InterPro" id="IPR029044">
    <property type="entry name" value="Nucleotide-diphossugar_trans"/>
</dbReference>
<dbReference type="Pfam" id="PF00535">
    <property type="entry name" value="Glycos_transf_2"/>
    <property type="match status" value="1"/>
</dbReference>